<dbReference type="InterPro" id="IPR001387">
    <property type="entry name" value="Cro/C1-type_HTH"/>
</dbReference>
<dbReference type="eggNOG" id="COG0457">
    <property type="taxonomic scope" value="Bacteria"/>
</dbReference>
<dbReference type="Gene3D" id="1.25.40.10">
    <property type="entry name" value="Tetratricopeptide repeat domain"/>
    <property type="match status" value="1"/>
</dbReference>
<dbReference type="CDD" id="cd00093">
    <property type="entry name" value="HTH_XRE"/>
    <property type="match status" value="1"/>
</dbReference>
<protein>
    <recommendedName>
        <fullName evidence="3">Transcriptional regulator</fullName>
    </recommendedName>
</protein>
<gene>
    <name evidence="1" type="ordered locus">FRAAL2813</name>
</gene>
<dbReference type="Proteomes" id="UP000000657">
    <property type="component" value="Chromosome"/>
</dbReference>
<accession>Q0RLZ6</accession>
<organism evidence="1 2">
    <name type="scientific">Frankia alni (strain DSM 45986 / CECT 9034 / ACN14a)</name>
    <dbReference type="NCBI Taxonomy" id="326424"/>
    <lineage>
        <taxon>Bacteria</taxon>
        <taxon>Bacillati</taxon>
        <taxon>Actinomycetota</taxon>
        <taxon>Actinomycetes</taxon>
        <taxon>Frankiales</taxon>
        <taxon>Frankiaceae</taxon>
        <taxon>Frankia</taxon>
    </lineage>
</organism>
<evidence type="ECO:0008006" key="3">
    <source>
        <dbReference type="Google" id="ProtNLM"/>
    </source>
</evidence>
<dbReference type="KEGG" id="fal:FRAAL2813"/>
<dbReference type="STRING" id="326424.FRAAL2813"/>
<dbReference type="OrthoDB" id="3216026at2"/>
<dbReference type="HOGENOM" id="CLU_029927_7_2_11"/>
<dbReference type="RefSeq" id="WP_011603964.1">
    <property type="nucleotide sequence ID" value="NC_008278.1"/>
</dbReference>
<proteinExistence type="predicted"/>
<dbReference type="AlphaFoldDB" id="Q0RLZ6"/>
<dbReference type="EMBL" id="CT573213">
    <property type="protein sequence ID" value="CAJ61457.1"/>
    <property type="molecule type" value="Genomic_DNA"/>
</dbReference>
<keyword evidence="2" id="KW-1185">Reference proteome</keyword>
<reference evidence="1 2" key="1">
    <citation type="journal article" date="2007" name="Genome Res.">
        <title>Genome characteristics of facultatively symbiotic Frankia sp. strains reflect host range and host plant biogeography.</title>
        <authorList>
            <person name="Normand P."/>
            <person name="Lapierre P."/>
            <person name="Tisa L.S."/>
            <person name="Gogarten J.P."/>
            <person name="Alloisio N."/>
            <person name="Bagnarol E."/>
            <person name="Bassi C.A."/>
            <person name="Berry A.M."/>
            <person name="Bickhart D.M."/>
            <person name="Choisne N."/>
            <person name="Couloux A."/>
            <person name="Cournoyer B."/>
            <person name="Cruveiller S."/>
            <person name="Daubin V."/>
            <person name="Demange N."/>
            <person name="Francino M.P."/>
            <person name="Goltsman E."/>
            <person name="Huang Y."/>
            <person name="Kopp O.R."/>
            <person name="Labarre L."/>
            <person name="Lapidus A."/>
            <person name="Lavire C."/>
            <person name="Marechal J."/>
            <person name="Martinez M."/>
            <person name="Mastronunzio J.E."/>
            <person name="Mullin B.C."/>
            <person name="Niemann J."/>
            <person name="Pujic P."/>
            <person name="Rawnsley T."/>
            <person name="Rouy Z."/>
            <person name="Schenowitz C."/>
            <person name="Sellstedt A."/>
            <person name="Tavares F."/>
            <person name="Tomkins J.P."/>
            <person name="Vallenet D."/>
            <person name="Valverde C."/>
            <person name="Wall L.G."/>
            <person name="Wang Y."/>
            <person name="Medigue C."/>
            <person name="Benson D.R."/>
        </authorList>
    </citation>
    <scope>NUCLEOTIDE SEQUENCE [LARGE SCALE GENOMIC DNA]</scope>
    <source>
        <strain evidence="2">DSM 45986 / CECT 9034 / ACN14a</strain>
    </source>
</reference>
<sequence>MVETEHPQWNPALLREHRHAVGLTMEQTAEKIRNLSFPDGTTPPAATFQMIGRHERGQVYPGIGYQRAYAALYRTTRSALGFAPPQLSGPHHPAIRQSDPSLTGDGVETPGRLGHHRRTGAVPANIGLERLWQPGTLPAVFEEVTATLTASPLPRRQFLTVSGVALAAAAHEWLVADPARISAALAGRQADASVIADLNSGVDLLRRLDDKLGGQAVYGMTVEQLRLAVGLLRNASYSQADGKALHAIAAELSRMAGWTAQDTGAHGTAQRFYLLGLRAAHEADNPGIGANILRCMAEQACGRGDPRTGVELLRSARAGARGRLTATENAILAGQLAVAHGRAQDRQAARSAADEARDHIAQARPDEDPPHVYWVSAHHITYQTGVSMIFSGDPAAAIPHVRSAIDHVDPDMPRDLLEFQASLAVAHARAGDPDAAVRLAHDAIDATSLTSSALFGDSFAEVCREVHAAGHPGAKDLAEHLRAATGATSV</sequence>
<evidence type="ECO:0000313" key="1">
    <source>
        <dbReference type="EMBL" id="CAJ61457.1"/>
    </source>
</evidence>
<evidence type="ECO:0000313" key="2">
    <source>
        <dbReference type="Proteomes" id="UP000000657"/>
    </source>
</evidence>
<dbReference type="InterPro" id="IPR011990">
    <property type="entry name" value="TPR-like_helical_dom_sf"/>
</dbReference>
<name>Q0RLZ6_FRAAA</name>